<accession>A0A3E2H7C5</accession>
<dbReference type="Proteomes" id="UP000258309">
    <property type="component" value="Unassembled WGS sequence"/>
</dbReference>
<keyword evidence="3" id="KW-1185">Reference proteome</keyword>
<comment type="caution">
    <text evidence="2">The sequence shown here is derived from an EMBL/GenBank/DDBJ whole genome shotgun (WGS) entry which is preliminary data.</text>
</comment>
<feature type="non-terminal residue" evidence="2">
    <location>
        <position position="1"/>
    </location>
</feature>
<feature type="region of interest" description="Disordered" evidence="1">
    <location>
        <begin position="180"/>
        <end position="199"/>
    </location>
</feature>
<name>A0A3E2H7C5_SCYLI</name>
<dbReference type="OrthoDB" id="3538597at2759"/>
<sequence>MDSYQKDRLCMKQLGIRFLGRRPDIESSSVHLFQTFTRIREFENYRFSAYYTDDSKSIGHRVMWGNETKERAKRITETVLILLEDSVSEMEWRLRLEELILARFRLETDCGACLKRLWRSEVEAVAEIEDKVAVSLAIRRKDRQPCICIHQRSFTGGVNKMFSSRADELIRYNPFETSKQPPLMTSKGRKNYPDRKRRPDRIIGFQETHSFGRTLDHIARKLQDDAGTKTIRELVELVEAKCPDGDSFSDCDTQTAYPIWKMLKIQEELHEKTQEKLTYGGPLLWYTAYRGSDWRVSGCYTSDRDGKPSYEILELWSGDLRTEDGALQLLLIMDYIFDWARDIYKPTIMNQLKALTPAKQDTNETHDSVSQMATDSDILSLAGRKDEHIAAWFNTTIFPEEPQSFEEVNLEVWENLGFKGGFFRPACIVSYEFQCLYITKDNVNDFISAISETNTTELVPKIMTILQMDSLMITEHVLRRMEEVWTNKSRPQQPGYIPDRSLYATVVHHSEISGDWEIQRIISCLALDRDAFDSLRNFTKYKSSLKFLIKARTLTERRIEILLKDIQNQSVKDNFGTAIARTRQQLCPVAGSVSSSMSPGFEFINVSKYPHVENAIIRTVYNMRRLKSQEPKDTYLRFSQHSSTSANSSGASMISAEANPTSSLINDYSLVVFLKKIGWGYITCSLCLYETTGIRNPPSKSELAEALKAAVKKGDLFVYGHKCGVNEKCCRNLKTIRAKEREEEENILKAVADWRREMQEFLPKIESPTFPSVGQESNLNPGKHDQVSLRPDDFSHVAPDLFTTQGFVRIADKDNYLLSVQKSRNGPVEILRNQRTGRDITISSTTANVTSEPSLDQISIMSPSSSNELKLPEQNFSPDILGKTPRESEEHTMFPLMLATPPQETENSSLAPPIEKAIISSTTSPSKPDVAPSDSKRQLRRESIKEETVNRKKRKAYSIPAETHVIIIDE</sequence>
<reference evidence="2 3" key="1">
    <citation type="submission" date="2018-05" db="EMBL/GenBank/DDBJ databases">
        <title>Draft genome sequence of Scytalidium lignicola DSM 105466, a ubiquitous saprotrophic fungus.</title>
        <authorList>
            <person name="Buettner E."/>
            <person name="Gebauer A.M."/>
            <person name="Hofrichter M."/>
            <person name="Liers C."/>
            <person name="Kellner H."/>
        </authorList>
    </citation>
    <scope>NUCLEOTIDE SEQUENCE [LARGE SCALE GENOMIC DNA]</scope>
    <source>
        <strain evidence="2 3">DSM 105466</strain>
    </source>
</reference>
<feature type="region of interest" description="Disordered" evidence="1">
    <location>
        <begin position="917"/>
        <end position="956"/>
    </location>
</feature>
<organism evidence="2 3">
    <name type="scientific">Scytalidium lignicola</name>
    <name type="common">Hyphomycete</name>
    <dbReference type="NCBI Taxonomy" id="5539"/>
    <lineage>
        <taxon>Eukaryota</taxon>
        <taxon>Fungi</taxon>
        <taxon>Dikarya</taxon>
        <taxon>Ascomycota</taxon>
        <taxon>Pezizomycotina</taxon>
        <taxon>Leotiomycetes</taxon>
        <taxon>Leotiomycetes incertae sedis</taxon>
        <taxon>Scytalidium</taxon>
    </lineage>
</organism>
<feature type="compositionally biased region" description="Polar residues" evidence="1">
    <location>
        <begin position="858"/>
        <end position="868"/>
    </location>
</feature>
<evidence type="ECO:0000313" key="2">
    <source>
        <dbReference type="EMBL" id="RFU29268.1"/>
    </source>
</evidence>
<evidence type="ECO:0000256" key="1">
    <source>
        <dbReference type="SAM" id="MobiDB-lite"/>
    </source>
</evidence>
<dbReference type="AlphaFoldDB" id="A0A3E2H7C5"/>
<feature type="compositionally biased region" description="Basic residues" evidence="1">
    <location>
        <begin position="187"/>
        <end position="199"/>
    </location>
</feature>
<gene>
    <name evidence="2" type="ORF">B7463_g7079</name>
</gene>
<feature type="non-terminal residue" evidence="2">
    <location>
        <position position="970"/>
    </location>
</feature>
<evidence type="ECO:0000313" key="3">
    <source>
        <dbReference type="Proteomes" id="UP000258309"/>
    </source>
</evidence>
<feature type="region of interest" description="Disordered" evidence="1">
    <location>
        <begin position="858"/>
        <end position="890"/>
    </location>
</feature>
<proteinExistence type="predicted"/>
<feature type="compositionally biased region" description="Basic and acidic residues" evidence="1">
    <location>
        <begin position="934"/>
        <end position="950"/>
    </location>
</feature>
<dbReference type="EMBL" id="NCSJ02000134">
    <property type="protein sequence ID" value="RFU29268.1"/>
    <property type="molecule type" value="Genomic_DNA"/>
</dbReference>
<protein>
    <submittedName>
        <fullName evidence="2">Uncharacterized protein</fullName>
    </submittedName>
</protein>